<dbReference type="InterPro" id="IPR010259">
    <property type="entry name" value="S8pro/Inhibitor_I9"/>
</dbReference>
<dbReference type="RefSeq" id="WP_131923096.1">
    <property type="nucleotide sequence ID" value="NZ_SMAG01000001.1"/>
</dbReference>
<evidence type="ECO:0000256" key="4">
    <source>
        <dbReference type="ARBA" id="ARBA00022825"/>
    </source>
</evidence>
<dbReference type="SUPFAM" id="SSF49899">
    <property type="entry name" value="Concanavalin A-like lectins/glucanases"/>
    <property type="match status" value="1"/>
</dbReference>
<reference evidence="11 12" key="1">
    <citation type="submission" date="2019-03" db="EMBL/GenBank/DDBJ databases">
        <title>Genomic Encyclopedia of Type Strains, Phase IV (KMG-IV): sequencing the most valuable type-strain genomes for metagenomic binning, comparative biology and taxonomic classification.</title>
        <authorList>
            <person name="Goeker M."/>
        </authorList>
    </citation>
    <scope>NUCLEOTIDE SEQUENCE [LARGE SCALE GENOMIC DNA]</scope>
    <source>
        <strain evidence="11 12">DSM 45707</strain>
    </source>
</reference>
<dbReference type="Proteomes" id="UP000294937">
    <property type="component" value="Unassembled WGS sequence"/>
</dbReference>
<dbReference type="Gene3D" id="2.60.40.10">
    <property type="entry name" value="Immunoglobulins"/>
    <property type="match status" value="2"/>
</dbReference>
<dbReference type="PROSITE" id="PS00138">
    <property type="entry name" value="SUBTILASE_SER"/>
    <property type="match status" value="1"/>
</dbReference>
<dbReference type="Pfam" id="PF09136">
    <property type="entry name" value="Glucodextran_B"/>
    <property type="match status" value="1"/>
</dbReference>
<dbReference type="FunFam" id="3.40.50.200:FF:000043">
    <property type="entry name" value="Peptidase S8"/>
    <property type="match status" value="1"/>
</dbReference>
<dbReference type="Pfam" id="PF00082">
    <property type="entry name" value="Peptidase_S8"/>
    <property type="match status" value="1"/>
</dbReference>
<evidence type="ECO:0000256" key="1">
    <source>
        <dbReference type="ARBA" id="ARBA00011073"/>
    </source>
</evidence>
<keyword evidence="3 6" id="KW-0378">Hydrolase</keyword>
<dbReference type="InterPro" id="IPR023828">
    <property type="entry name" value="Peptidase_S8_Ser-AS"/>
</dbReference>
<dbReference type="SUPFAM" id="SSF52743">
    <property type="entry name" value="Subtilisin-like"/>
    <property type="match status" value="1"/>
</dbReference>
<dbReference type="EMBL" id="SMAG01000001">
    <property type="protein sequence ID" value="TCS96705.1"/>
    <property type="molecule type" value="Genomic_DNA"/>
</dbReference>
<evidence type="ECO:0000256" key="8">
    <source>
        <dbReference type="SAM" id="SignalP"/>
    </source>
</evidence>
<dbReference type="PANTHER" id="PTHR43399:SF4">
    <property type="entry name" value="CELL WALL-ASSOCIATED PROTEASE"/>
    <property type="match status" value="1"/>
</dbReference>
<evidence type="ECO:0000256" key="5">
    <source>
        <dbReference type="PIRSR" id="PIRSR615500-1"/>
    </source>
</evidence>
<dbReference type="InterPro" id="IPR008969">
    <property type="entry name" value="CarboxyPept-like_regulatory"/>
</dbReference>
<dbReference type="Pfam" id="PF20773">
    <property type="entry name" value="InhA-like_MAM"/>
    <property type="match status" value="1"/>
</dbReference>
<evidence type="ECO:0000313" key="12">
    <source>
        <dbReference type="Proteomes" id="UP000294937"/>
    </source>
</evidence>
<protein>
    <submittedName>
        <fullName evidence="11">Bacillopeptidase F</fullName>
    </submittedName>
</protein>
<gene>
    <name evidence="11" type="ORF">EDD58_101342</name>
</gene>
<keyword evidence="4 6" id="KW-0720">Serine protease</keyword>
<dbReference type="GO" id="GO:0004252">
    <property type="term" value="F:serine-type endopeptidase activity"/>
    <property type="evidence" value="ECO:0007669"/>
    <property type="project" value="UniProtKB-UniRule"/>
</dbReference>
<feature type="active site" description="Charge relay system" evidence="5 6">
    <location>
        <position position="442"/>
    </location>
</feature>
<dbReference type="InterPro" id="IPR036852">
    <property type="entry name" value="Peptidase_S8/S53_dom_sf"/>
</dbReference>
<sequence>MVKSKSFSHLLSWLLCSLLLLSSFHAPVALAETPSKISKSAVSKENKIDQKLYKQFSQQKQTTFLVKFKTQANTEKVATDALKKAKKQHKSPYQTKIAKRSSVVSSLRTTSEQTQAPIKDFLEREKKAEKVKSYHSFYIVNAIAVTGSKETMEKLSKFSEVEKIVPNEIRKLHTPVKKNKKTSTNNTSPSTIEWNIERVGVPALWEQGIDGTGTVVANIDTGVQWDHPSLKEKYRGYNSAQPDQPDHIFNWFDAVNGQATPYDDLQHGTHTMGTMVGSEPDGSNQIGVAPGAKWIAVKAFSEAGGTDFDLLKAGEWILSPTDANGNPHPEKAPDVVNNSWGGGPGLDEFYRPMVQNWRSAEIFPEFSAGNDGPDPKTIATPANYPESFATGATDSDDKLASFSSRGSSPYDDAIKPEISAPGVNIRSAIPGSEYEDGWDGTSMAGPHVSATVALMKQVDPSLTVDQIEEILLATAQPLTDSKYPNSPNNGYGHGLLDASKAIAALQNGIGQVKGVVSMEGEDLEPPTYEHPSPSVAYQNHELPLNIHVKDNISVIKVELSYLPANSKEWKTISAKRMNGDHREANYQAIIPANEIKLPKLSYRWRITDFGGNSVQSDPYQLPVKTGETVGYKQDFENYPSGWTSFGISSTWEWGKPTVGPTAYSGEKVFATNLHGPYNLSENSTLLLPPIHVPLSGNTYLHYKNYFQLEEYFDFGHVVISTDKQNWTQVATYNGNSVDWLDEEINLSDYRGQTIYIGFHLTSDSHMSLNGWYLDDVSIDATPLSAIKKRIQTSSPTQAIDKNGKRKRIDPSKLRPSKIIHLQAPSKAISTSIQPSLLPLDAQVSVLETGRSVKTNPMDGSYSFKHAVGNYTLLAETYGYQSAQQTVSITKNGVTSANFVMQPIPTGTISGRVTDQTNGQPIADATLTLIEDAAIQPVKTDANGNFTLTAYEGEYTLQVISANFFPQTASVTISGNGHTTQNFSLKPFLGYPEEISYDDGSAEDAQAFQSYGDGWGVHMSLKNGQKKAMVQGGLFHFSTDDWPLPGGDSFQVAVFDASGPNGSPGKKIAGPFDGKALRNGDWTYVDLSDKGIVVEGDFYLTYIQKNDFPYVPGLSTDLSSLPTGRTWEYRDGDWYQSPYALGNFMIRAVVNYELDVPEILSPKNKSFTNQSTITLKGKASPSAPIQIQNDGEKIAEIKANKDGMFEGSISLKKGKNLLTATSSSKGGTTAPSQQVVVTLDQTKPQLTIEQPVGGLKTNREAVSVIGTVSDEHLKSVKVNGQSATIHPDGTYSGRTLLNEGKNILTVVALDQAGNRTVKKETVYTKFAPPQIQNLKPNQDLSLKTGQTLKIELDSDEKVQGSFKVRMPLVNPVKSPNSVTEFPLVEVGSGHYVGYWTVPSNLKEVEGAVVEVTLKDSFGNQAQQTAIGKLNINLR</sequence>
<evidence type="ECO:0000256" key="7">
    <source>
        <dbReference type="SAM" id="MobiDB-lite"/>
    </source>
</evidence>
<dbReference type="PANTHER" id="PTHR43399">
    <property type="entry name" value="SUBTILISIN-RELATED"/>
    <property type="match status" value="1"/>
</dbReference>
<dbReference type="InterPro" id="IPR015500">
    <property type="entry name" value="Peptidase_S8_subtilisin-rel"/>
</dbReference>
<dbReference type="Gene3D" id="2.60.40.1120">
    <property type="entry name" value="Carboxypeptidase-like, regulatory domain"/>
    <property type="match status" value="2"/>
</dbReference>
<comment type="similarity">
    <text evidence="1 6">Belongs to the peptidase S8 family.</text>
</comment>
<dbReference type="NCBIfam" id="NF038128">
    <property type="entry name" value="choice_anch_J"/>
    <property type="match status" value="1"/>
</dbReference>
<evidence type="ECO:0000313" key="11">
    <source>
        <dbReference type="EMBL" id="TCS96705.1"/>
    </source>
</evidence>
<dbReference type="GO" id="GO:0006508">
    <property type="term" value="P:proteolysis"/>
    <property type="evidence" value="ECO:0007669"/>
    <property type="project" value="UniProtKB-KW"/>
</dbReference>
<dbReference type="InterPro" id="IPR033857">
    <property type="entry name" value="Bacillopeptidase_F"/>
</dbReference>
<feature type="signal peptide" evidence="8">
    <location>
        <begin position="1"/>
        <end position="31"/>
    </location>
</feature>
<dbReference type="CDD" id="cd07481">
    <property type="entry name" value="Peptidases_S8_BacillopeptidaseF-like"/>
    <property type="match status" value="1"/>
</dbReference>
<dbReference type="InterPro" id="IPR013783">
    <property type="entry name" value="Ig-like_fold"/>
</dbReference>
<feature type="domain" description="Inhibitor I9" evidence="10">
    <location>
        <begin position="63"/>
        <end position="173"/>
    </location>
</feature>
<keyword evidence="12" id="KW-1185">Reference proteome</keyword>
<proteinExistence type="inferred from homology"/>
<evidence type="ECO:0000259" key="10">
    <source>
        <dbReference type="Pfam" id="PF05922"/>
    </source>
</evidence>
<dbReference type="PROSITE" id="PS51892">
    <property type="entry name" value="SUBTILASE"/>
    <property type="match status" value="1"/>
</dbReference>
<dbReference type="Gene3D" id="3.40.50.200">
    <property type="entry name" value="Peptidase S8/S53 domain"/>
    <property type="match status" value="1"/>
</dbReference>
<name>A0A4R3LBU7_9BACL</name>
<feature type="region of interest" description="Disordered" evidence="7">
    <location>
        <begin position="389"/>
        <end position="417"/>
    </location>
</feature>
<organism evidence="11 12">
    <name type="scientific">Hazenella coriacea</name>
    <dbReference type="NCBI Taxonomy" id="1179467"/>
    <lineage>
        <taxon>Bacteria</taxon>
        <taxon>Bacillati</taxon>
        <taxon>Bacillota</taxon>
        <taxon>Bacilli</taxon>
        <taxon>Bacillales</taxon>
        <taxon>Thermoactinomycetaceae</taxon>
        <taxon>Hazenella</taxon>
    </lineage>
</organism>
<evidence type="ECO:0000259" key="9">
    <source>
        <dbReference type="Pfam" id="PF00082"/>
    </source>
</evidence>
<dbReference type="SUPFAM" id="SSF49464">
    <property type="entry name" value="Carboxypeptidase regulatory domain-like"/>
    <property type="match status" value="2"/>
</dbReference>
<feature type="chain" id="PRO_5020492646" evidence="8">
    <location>
        <begin position="32"/>
        <end position="1433"/>
    </location>
</feature>
<comment type="caution">
    <text evidence="11">The sequence shown here is derived from an EMBL/GenBank/DDBJ whole genome shotgun (WGS) entry which is preliminary data.</text>
</comment>
<keyword evidence="2 6" id="KW-0645">Protease</keyword>
<evidence type="ECO:0000256" key="6">
    <source>
        <dbReference type="PROSITE-ProRule" id="PRU01240"/>
    </source>
</evidence>
<feature type="active site" description="Charge relay system" evidence="5 6">
    <location>
        <position position="220"/>
    </location>
</feature>
<dbReference type="OrthoDB" id="9798386at2"/>
<dbReference type="Pfam" id="PF13620">
    <property type="entry name" value="CarboxypepD_reg"/>
    <property type="match status" value="1"/>
</dbReference>
<dbReference type="InterPro" id="IPR000209">
    <property type="entry name" value="Peptidase_S8/S53_dom"/>
</dbReference>
<keyword evidence="8" id="KW-0732">Signal</keyword>
<evidence type="ECO:0000256" key="3">
    <source>
        <dbReference type="ARBA" id="ARBA00022801"/>
    </source>
</evidence>
<dbReference type="PRINTS" id="PR00723">
    <property type="entry name" value="SUBTILISIN"/>
</dbReference>
<dbReference type="InterPro" id="IPR051048">
    <property type="entry name" value="Peptidase_S8/S53_subtilisin"/>
</dbReference>
<feature type="domain" description="Peptidase S8/S53" evidence="9">
    <location>
        <begin position="211"/>
        <end position="494"/>
    </location>
</feature>
<evidence type="ECO:0000256" key="2">
    <source>
        <dbReference type="ARBA" id="ARBA00022670"/>
    </source>
</evidence>
<accession>A0A4R3LBU7</accession>
<dbReference type="InterPro" id="IPR013320">
    <property type="entry name" value="ConA-like_dom_sf"/>
</dbReference>
<feature type="active site" description="Charge relay system" evidence="5 6">
    <location>
        <position position="267"/>
    </location>
</feature>
<dbReference type="Pfam" id="PF05922">
    <property type="entry name" value="Inhibitor_I9"/>
    <property type="match status" value="1"/>
</dbReference>